<evidence type="ECO:0000259" key="2">
    <source>
        <dbReference type="PROSITE" id="PS51184"/>
    </source>
</evidence>
<evidence type="ECO:0000313" key="3">
    <source>
        <dbReference type="EMBL" id="CAD5112050.1"/>
    </source>
</evidence>
<organism evidence="3 4">
    <name type="scientific">Dimorphilus gyrociliatus</name>
    <dbReference type="NCBI Taxonomy" id="2664684"/>
    <lineage>
        <taxon>Eukaryota</taxon>
        <taxon>Metazoa</taxon>
        <taxon>Spiralia</taxon>
        <taxon>Lophotrochozoa</taxon>
        <taxon>Annelida</taxon>
        <taxon>Polychaeta</taxon>
        <taxon>Polychaeta incertae sedis</taxon>
        <taxon>Dinophilidae</taxon>
        <taxon>Dimorphilus</taxon>
    </lineage>
</organism>
<dbReference type="GO" id="GO:0000987">
    <property type="term" value="F:cis-regulatory region sequence-specific DNA binding"/>
    <property type="evidence" value="ECO:0007669"/>
    <property type="project" value="TreeGrafter"/>
</dbReference>
<sequence length="272" mass="31012">MNLFGSVLLHISLYSLVFNLDLIDETSDGGWSDHSYSRSLYVEEGPCTIVKKKYNDLSQDEFIKSYASGIGQPIIIQAGSFNKKFQEMCKKCNLIEKYGDKIIVLSTANSYSYNKAKIKFSEYAEKYVKQQDSTIEGSSTYYWFGDNNHTEWAELFDMYNQPPYKIPKLTGALSFGVAGALTGVPFHIHGPTFAETIYGRKRWFLYPPSASPQFNPDSTTLLWILESYPKLEEAEKPLECTLKPGEILFIPDRWWHATLNLDNAVFISTFMG</sequence>
<dbReference type="PANTHER" id="PTHR12480">
    <property type="entry name" value="ARGININE DEMETHYLASE AND LYSYL-HYDROXYLASE JMJD"/>
    <property type="match status" value="1"/>
</dbReference>
<feature type="chain" id="PRO_5029876287" evidence="1">
    <location>
        <begin position="20"/>
        <end position="272"/>
    </location>
</feature>
<dbReference type="SUPFAM" id="SSF51197">
    <property type="entry name" value="Clavaminate synthase-like"/>
    <property type="match status" value="1"/>
</dbReference>
<evidence type="ECO:0000313" key="4">
    <source>
        <dbReference type="Proteomes" id="UP000549394"/>
    </source>
</evidence>
<protein>
    <submittedName>
        <fullName evidence="3">DgyrCDS1296</fullName>
    </submittedName>
</protein>
<dbReference type="InterPro" id="IPR003347">
    <property type="entry name" value="JmjC_dom"/>
</dbReference>
<feature type="domain" description="JmjC" evidence="2">
    <location>
        <begin position="138"/>
        <end position="272"/>
    </location>
</feature>
<dbReference type="GO" id="GO:0005634">
    <property type="term" value="C:nucleus"/>
    <property type="evidence" value="ECO:0007669"/>
    <property type="project" value="TreeGrafter"/>
</dbReference>
<dbReference type="PANTHER" id="PTHR12480:SF21">
    <property type="entry name" value="JMJC DOMAIN-CONTAINING PROTEIN 8"/>
    <property type="match status" value="1"/>
</dbReference>
<reference evidence="3 4" key="1">
    <citation type="submission" date="2020-08" db="EMBL/GenBank/DDBJ databases">
        <authorList>
            <person name="Hejnol A."/>
        </authorList>
    </citation>
    <scope>NUCLEOTIDE SEQUENCE [LARGE SCALE GENOMIC DNA]</scope>
</reference>
<evidence type="ECO:0000256" key="1">
    <source>
        <dbReference type="SAM" id="SignalP"/>
    </source>
</evidence>
<keyword evidence="4" id="KW-1185">Reference proteome</keyword>
<gene>
    <name evidence="3" type="ORF">DGYR_LOCUS1258</name>
</gene>
<dbReference type="Proteomes" id="UP000549394">
    <property type="component" value="Unassembled WGS sequence"/>
</dbReference>
<comment type="caution">
    <text evidence="3">The sequence shown here is derived from an EMBL/GenBank/DDBJ whole genome shotgun (WGS) entry which is preliminary data.</text>
</comment>
<dbReference type="Pfam" id="PF13621">
    <property type="entry name" value="Cupin_8"/>
    <property type="match status" value="1"/>
</dbReference>
<name>A0A7I8VA03_9ANNE</name>
<dbReference type="EMBL" id="CAJFCJ010000002">
    <property type="protein sequence ID" value="CAD5112050.1"/>
    <property type="molecule type" value="Genomic_DNA"/>
</dbReference>
<feature type="signal peptide" evidence="1">
    <location>
        <begin position="1"/>
        <end position="19"/>
    </location>
</feature>
<dbReference type="OrthoDB" id="438164at2759"/>
<dbReference type="InterPro" id="IPR050910">
    <property type="entry name" value="JMJD6_ArgDemeth/LysHydrox"/>
</dbReference>
<dbReference type="PROSITE" id="PS51184">
    <property type="entry name" value="JMJC"/>
    <property type="match status" value="1"/>
</dbReference>
<dbReference type="Gene3D" id="2.60.120.650">
    <property type="entry name" value="Cupin"/>
    <property type="match status" value="1"/>
</dbReference>
<accession>A0A7I8VA03</accession>
<keyword evidence="1" id="KW-0732">Signal</keyword>
<dbReference type="InterPro" id="IPR041667">
    <property type="entry name" value="Cupin_8"/>
</dbReference>
<dbReference type="AlphaFoldDB" id="A0A7I8VA03"/>
<proteinExistence type="predicted"/>